<evidence type="ECO:0000313" key="2">
    <source>
        <dbReference type="EMBL" id="OAQ63878.1"/>
    </source>
</evidence>
<evidence type="ECO:0000256" key="1">
    <source>
        <dbReference type="SAM" id="MobiDB-lite"/>
    </source>
</evidence>
<name>A0A179FEW2_PURLI</name>
<proteinExistence type="predicted"/>
<organism evidence="2 3">
    <name type="scientific">Purpureocillium lilacinum</name>
    <name type="common">Paecilomyces lilacinus</name>
    <dbReference type="NCBI Taxonomy" id="33203"/>
    <lineage>
        <taxon>Eukaryota</taxon>
        <taxon>Fungi</taxon>
        <taxon>Dikarya</taxon>
        <taxon>Ascomycota</taxon>
        <taxon>Pezizomycotina</taxon>
        <taxon>Sordariomycetes</taxon>
        <taxon>Hypocreomycetidae</taxon>
        <taxon>Hypocreales</taxon>
        <taxon>Ophiocordycipitaceae</taxon>
        <taxon>Purpureocillium</taxon>
    </lineage>
</organism>
<dbReference type="AlphaFoldDB" id="A0A179FEW2"/>
<gene>
    <name evidence="2" type="ORF">VFPFJ_11339</name>
</gene>
<sequence length="729" mass="82211">MTIAALAPHAAFDPEPHYGDGDDNALYNLFATWPENYFSSLPKPHGNRGIDEPYWELRQSQIFLDDWFRGHGARRLFTSFIPGPDNLERARIREQVKQANLDDVEQRNENQAKLDKAVALELAHHCPTLAVERVAPGANDLLSAAVPTSPLTPPTLPPPTRQEEYEEWDGLSDTGSPSQDALIPIPNPPMPGPAAVSIEALQSHVNEFAKENGFGVIRRNGSGSRVRKTRYVFQCDRYGEPRTSSSAGLRQRRSRKCGCKWKVIAEALEQNDYMWTLRAFADPQHSQHNHDHSMSLSAHPVHRRLTDSVKATIEATSRRVGIRARDVRGIVQQKHLGTHYTRKDIYNARARLQGHSIHRQVVNDGARPPCWSAVDLPILSPNVEAISGNNELRQHIQYKPLQATALPGDRADLPEVHLQRRIRFDRQRETGRLPIPRGRGQRNNRQAWDPDALDSQYPDSQQQLCIHHINANVLLNAKRKWKDAKEHGESDGGGSSCSEQTRVALTPRDMEAVLAAGRQEGPVPKRNEAAPVPHNYRGVLELWKFVAFAETKEGHENAWARLCDEFNEQQGILMYLYRTYLPIRAQWAQCFIKKYRNFGVRVTSGTEASNNNVKSYLLNGMSNLYSLVEAIEAIRGADLWYVFWVRFGVSGRASHRDVRAGTQACYQRTPSRFEIDTKQVTTLARADRGLQRGLFRLVAAGNSLQPYNLQQIRSRHALGEMGCSPSVAP</sequence>
<accession>A0A179FEW2</accession>
<dbReference type="PANTHER" id="PTHR47718:SF13">
    <property type="entry name" value="OS09G0290500 PROTEIN"/>
    <property type="match status" value="1"/>
</dbReference>
<dbReference type="EMBL" id="LSBI01000028">
    <property type="protein sequence ID" value="OAQ63878.1"/>
    <property type="molecule type" value="Genomic_DNA"/>
</dbReference>
<feature type="region of interest" description="Disordered" evidence="1">
    <location>
        <begin position="427"/>
        <end position="459"/>
    </location>
</feature>
<comment type="caution">
    <text evidence="2">The sequence shown here is derived from an EMBL/GenBank/DDBJ whole genome shotgun (WGS) entry which is preliminary data.</text>
</comment>
<reference evidence="2 3" key="1">
    <citation type="submission" date="2016-02" db="EMBL/GenBank/DDBJ databases">
        <title>Biosynthesis of antibiotic leucinostatins and their inhibition on Phytophthora in bio-control Purpureocillium lilacinum.</title>
        <authorList>
            <person name="Wang G."/>
            <person name="Liu Z."/>
            <person name="Lin R."/>
            <person name="Li E."/>
            <person name="Mao Z."/>
            <person name="Ling J."/>
            <person name="Yin W."/>
            <person name="Xie B."/>
        </authorList>
    </citation>
    <scope>NUCLEOTIDE SEQUENCE [LARGE SCALE GENOMIC DNA]</scope>
    <source>
        <strain evidence="2">PLFJ-1</strain>
    </source>
</reference>
<evidence type="ECO:0000313" key="3">
    <source>
        <dbReference type="Proteomes" id="UP000078340"/>
    </source>
</evidence>
<dbReference type="OMA" id="HENAWAR"/>
<dbReference type="PANTHER" id="PTHR47718">
    <property type="entry name" value="OS01G0519700 PROTEIN"/>
    <property type="match status" value="1"/>
</dbReference>
<dbReference type="Proteomes" id="UP000078340">
    <property type="component" value="Unassembled WGS sequence"/>
</dbReference>
<protein>
    <submittedName>
        <fullName evidence="2">Transposase</fullName>
    </submittedName>
</protein>